<sequence length="183" mass="20619">MPCVLPYTAYLRVYQPLIAFSNREKAYWRAYAASSRRPRRSSAVAAEHSESLRRLVATPPIPVPERESGDAYVRRVEGEVYICPWQTRLRSWLGLREFRAETPAQLSPAFVPESIAAAAEARFERWRERGEPMRTQILSSTWTVPLSWFAPFDAEERCLVLGGTREAAETADPDAESGEASGA</sequence>
<dbReference type="InterPro" id="IPR058396">
    <property type="entry name" value="DUF8083"/>
</dbReference>
<dbReference type="EMBL" id="JBHTHR010000306">
    <property type="protein sequence ID" value="MFD0801824.1"/>
    <property type="molecule type" value="Genomic_DNA"/>
</dbReference>
<gene>
    <name evidence="3" type="ORF">ACFQZU_10920</name>
</gene>
<feature type="domain" description="DUF8083" evidence="2">
    <location>
        <begin position="7"/>
        <end position="164"/>
    </location>
</feature>
<evidence type="ECO:0000259" key="2">
    <source>
        <dbReference type="Pfam" id="PF26312"/>
    </source>
</evidence>
<reference evidence="4" key="1">
    <citation type="journal article" date="2019" name="Int. J. Syst. Evol. Microbiol.">
        <title>The Global Catalogue of Microorganisms (GCM) 10K type strain sequencing project: providing services to taxonomists for standard genome sequencing and annotation.</title>
        <authorList>
            <consortium name="The Broad Institute Genomics Platform"/>
            <consortium name="The Broad Institute Genome Sequencing Center for Infectious Disease"/>
            <person name="Wu L."/>
            <person name="Ma J."/>
        </authorList>
    </citation>
    <scope>NUCLEOTIDE SEQUENCE [LARGE SCALE GENOMIC DNA]</scope>
    <source>
        <strain evidence="4">CCUG 63369</strain>
    </source>
</reference>
<feature type="non-terminal residue" evidence="3">
    <location>
        <position position="183"/>
    </location>
</feature>
<comment type="caution">
    <text evidence="3">The sequence shown here is derived from an EMBL/GenBank/DDBJ whole genome shotgun (WGS) entry which is preliminary data.</text>
</comment>
<evidence type="ECO:0000256" key="1">
    <source>
        <dbReference type="SAM" id="MobiDB-lite"/>
    </source>
</evidence>
<evidence type="ECO:0000313" key="3">
    <source>
        <dbReference type="EMBL" id="MFD0801824.1"/>
    </source>
</evidence>
<feature type="region of interest" description="Disordered" evidence="1">
    <location>
        <begin position="164"/>
        <end position="183"/>
    </location>
</feature>
<dbReference type="Pfam" id="PF26312">
    <property type="entry name" value="DUF8083"/>
    <property type="match status" value="1"/>
</dbReference>
<organism evidence="3 4">
    <name type="scientific">Streptomonospora algeriensis</name>
    <dbReference type="NCBI Taxonomy" id="995084"/>
    <lineage>
        <taxon>Bacteria</taxon>
        <taxon>Bacillati</taxon>
        <taxon>Actinomycetota</taxon>
        <taxon>Actinomycetes</taxon>
        <taxon>Streptosporangiales</taxon>
        <taxon>Nocardiopsidaceae</taxon>
        <taxon>Streptomonospora</taxon>
    </lineage>
</organism>
<dbReference type="Proteomes" id="UP001596956">
    <property type="component" value="Unassembled WGS sequence"/>
</dbReference>
<keyword evidence="4" id="KW-1185">Reference proteome</keyword>
<evidence type="ECO:0000313" key="4">
    <source>
        <dbReference type="Proteomes" id="UP001596956"/>
    </source>
</evidence>
<name>A0ABW3BHN6_9ACTN</name>
<accession>A0ABW3BHN6</accession>
<proteinExistence type="predicted"/>
<protein>
    <recommendedName>
        <fullName evidence="2">DUF8083 domain-containing protein</fullName>
    </recommendedName>
</protein>